<gene>
    <name evidence="8" type="ORF">AB1Y20_017836</name>
</gene>
<dbReference type="InterPro" id="IPR023267">
    <property type="entry name" value="RCMT"/>
</dbReference>
<dbReference type="InterPro" id="IPR029063">
    <property type="entry name" value="SAM-dependent_MTases_sf"/>
</dbReference>
<evidence type="ECO:0000256" key="4">
    <source>
        <dbReference type="ARBA" id="ARBA00022884"/>
    </source>
</evidence>
<reference evidence="8 9" key="1">
    <citation type="journal article" date="2024" name="Science">
        <title>Giant polyketide synthase enzymes in the biosynthesis of giant marine polyether toxins.</title>
        <authorList>
            <person name="Fallon T.R."/>
            <person name="Shende V.V."/>
            <person name="Wierzbicki I.H."/>
            <person name="Pendleton A.L."/>
            <person name="Watervoot N.F."/>
            <person name="Auber R.P."/>
            <person name="Gonzalez D.J."/>
            <person name="Wisecaver J.H."/>
            <person name="Moore B.S."/>
        </authorList>
    </citation>
    <scope>NUCLEOTIDE SEQUENCE [LARGE SCALE GENOMIC DNA]</scope>
    <source>
        <strain evidence="8 9">12B1</strain>
    </source>
</reference>
<evidence type="ECO:0000256" key="2">
    <source>
        <dbReference type="ARBA" id="ARBA00022679"/>
    </source>
</evidence>
<organism evidence="8 9">
    <name type="scientific">Prymnesium parvum</name>
    <name type="common">Toxic golden alga</name>
    <dbReference type="NCBI Taxonomy" id="97485"/>
    <lineage>
        <taxon>Eukaryota</taxon>
        <taxon>Haptista</taxon>
        <taxon>Haptophyta</taxon>
        <taxon>Prymnesiophyceae</taxon>
        <taxon>Prymnesiales</taxon>
        <taxon>Prymnesiaceae</taxon>
        <taxon>Prymnesium</taxon>
    </lineage>
</organism>
<dbReference type="InterPro" id="IPR049560">
    <property type="entry name" value="MeTrfase_RsmB-F_NOP2_cat"/>
</dbReference>
<feature type="binding site" evidence="5">
    <location>
        <begin position="216"/>
        <end position="222"/>
    </location>
    <ligand>
        <name>S-adenosyl-L-methionine</name>
        <dbReference type="ChEBI" id="CHEBI:59789"/>
    </ligand>
</feature>
<dbReference type="GO" id="GO:0003723">
    <property type="term" value="F:RNA binding"/>
    <property type="evidence" value="ECO:0007669"/>
    <property type="project" value="UniProtKB-UniRule"/>
</dbReference>
<feature type="binding site" evidence="5">
    <location>
        <position position="248"/>
    </location>
    <ligand>
        <name>S-adenosyl-L-methionine</name>
        <dbReference type="ChEBI" id="CHEBI:59789"/>
    </ligand>
</feature>
<keyword evidence="4 5" id="KW-0694">RNA-binding</keyword>
<evidence type="ECO:0000256" key="1">
    <source>
        <dbReference type="ARBA" id="ARBA00022603"/>
    </source>
</evidence>
<keyword evidence="1 5" id="KW-0489">Methyltransferase</keyword>
<dbReference type="PANTHER" id="PTHR22808">
    <property type="entry name" value="NCL1 YEAST -RELATED NOL1/NOP2/FMU SUN DOMAIN-CONTAINING"/>
    <property type="match status" value="1"/>
</dbReference>
<feature type="region of interest" description="Disordered" evidence="6">
    <location>
        <begin position="1"/>
        <end position="39"/>
    </location>
</feature>
<dbReference type="SUPFAM" id="SSF53335">
    <property type="entry name" value="S-adenosyl-L-methionine-dependent methyltransferases"/>
    <property type="match status" value="1"/>
</dbReference>
<dbReference type="PANTHER" id="PTHR22808:SF1">
    <property type="entry name" value="RNA CYTOSINE-C(5)-METHYLTRANSFERASE NSUN2-RELATED"/>
    <property type="match status" value="1"/>
</dbReference>
<feature type="domain" description="SAM-dependent MTase RsmB/NOP-type" evidence="7">
    <location>
        <begin position="123"/>
        <end position="455"/>
    </location>
</feature>
<keyword evidence="3 5" id="KW-0949">S-adenosyl-L-methionine</keyword>
<comment type="similarity">
    <text evidence="5">Belongs to the class I-like SAM-binding methyltransferase superfamily. RsmB/NOP family.</text>
</comment>
<dbReference type="Pfam" id="PF01189">
    <property type="entry name" value="Methyltr_RsmB-F"/>
    <property type="match status" value="1"/>
</dbReference>
<dbReference type="InterPro" id="IPR057285">
    <property type="entry name" value="Pre-PUA_NSUN2"/>
</dbReference>
<evidence type="ECO:0000259" key="7">
    <source>
        <dbReference type="PROSITE" id="PS51686"/>
    </source>
</evidence>
<dbReference type="InterPro" id="IPR001678">
    <property type="entry name" value="MeTrfase_RsmB-F_NOP2_dom"/>
</dbReference>
<dbReference type="Proteomes" id="UP001515480">
    <property type="component" value="Unassembled WGS sequence"/>
</dbReference>
<dbReference type="GO" id="GO:0001510">
    <property type="term" value="P:RNA methylation"/>
    <property type="evidence" value="ECO:0007669"/>
    <property type="project" value="InterPro"/>
</dbReference>
<proteinExistence type="inferred from homology"/>
<accession>A0AB34JQG6</accession>
<keyword evidence="9" id="KW-1185">Reference proteome</keyword>
<evidence type="ECO:0000256" key="5">
    <source>
        <dbReference type="PROSITE-ProRule" id="PRU01023"/>
    </source>
</evidence>
<protein>
    <recommendedName>
        <fullName evidence="7">SAM-dependent MTase RsmB/NOP-type domain-containing protein</fullName>
    </recommendedName>
</protein>
<sequence length="722" mass="77504">MATTSQAVRAVWSGAPPRDTRRRGAAPAPRASRAPRRPFTKQNPALHACYCGHVVPRAEWPQFESSLASPLPTTFCFVHTGGAEVDPARVQARLDALLAAIRLNPPGEGAPCVARGARVCLSLHAARRGGVHATLRVEAAAAPRHVRRLRFLGDCAAWQLDSPRGELKALRCTLRPLRRFVEAHARLGRLNRQEAVSMLPPLLLGVERGHVVVDLCAAPGSKTVLLLSRLAAPPAPRGGACGAVVANDINPARCHRLRVRLARSRAPATVVTCHAAQHFPAAEGAADRVLCDVPCSGDGTLRKNPDGWERWQPRYPATLHPLQLAILTRGLQLLKEGGLLLYSTCSFSPVENEAVVASALRHCDGVTLVDTTSALPDLITSEGLSTWRVNVGAAGDGISSWADASAEDAAAWRLSPSLFPPSHEECARFHLHRCRRLLPHAQDTGGFFVALLRKEAGATIRIDPARGAPPPPPPPPSELAELDHLAGLALDDDDDDDVPAAPREPAPYSFFSFTAVDAASDEMRTLRAFYSLADDFPWPQLFSSFAHTVSRRLYFTSAAAAAALRCDGLRVLYAGVKAFERDASLGVGCAYRVVQEGALLLLPFLGARTLALSPLALAALLRVPSLALPLPTPYPTPELAAETIDAEDGALLSPLVEWLAALQPNGCCVLSCERRDGTARMAVSAMKYTDKAVLFITQGERTTMLDDLACYYNDDDDLPELS</sequence>
<feature type="binding site" evidence="5">
    <location>
        <position position="292"/>
    </location>
    <ligand>
        <name>S-adenosyl-L-methionine</name>
        <dbReference type="ChEBI" id="CHEBI:59789"/>
    </ligand>
</feature>
<name>A0AB34JQG6_PRYPA</name>
<feature type="active site" description="Nucleophile" evidence="5">
    <location>
        <position position="345"/>
    </location>
</feature>
<dbReference type="CDD" id="cd02440">
    <property type="entry name" value="AdoMet_MTases"/>
    <property type="match status" value="1"/>
</dbReference>
<dbReference type="EMBL" id="JBGBPQ010000006">
    <property type="protein sequence ID" value="KAL1522871.1"/>
    <property type="molecule type" value="Genomic_DNA"/>
</dbReference>
<keyword evidence="2 5" id="KW-0808">Transferase</keyword>
<evidence type="ECO:0000313" key="9">
    <source>
        <dbReference type="Proteomes" id="UP001515480"/>
    </source>
</evidence>
<evidence type="ECO:0000256" key="3">
    <source>
        <dbReference type="ARBA" id="ARBA00022691"/>
    </source>
</evidence>
<evidence type="ECO:0000313" key="8">
    <source>
        <dbReference type="EMBL" id="KAL1522871.1"/>
    </source>
</evidence>
<dbReference type="GO" id="GO:0008173">
    <property type="term" value="F:RNA methyltransferase activity"/>
    <property type="evidence" value="ECO:0007669"/>
    <property type="project" value="InterPro"/>
</dbReference>
<dbReference type="PROSITE" id="PS51686">
    <property type="entry name" value="SAM_MT_RSMB_NOP"/>
    <property type="match status" value="1"/>
</dbReference>
<dbReference type="AlphaFoldDB" id="A0AB34JQG6"/>
<comment type="caution">
    <text evidence="8">The sequence shown here is derived from an EMBL/GenBank/DDBJ whole genome shotgun (WGS) entry which is preliminary data.</text>
</comment>
<dbReference type="Pfam" id="PF25376">
    <property type="entry name" value="Pre-PUA_NSUN2"/>
    <property type="match status" value="1"/>
</dbReference>
<evidence type="ECO:0000256" key="6">
    <source>
        <dbReference type="SAM" id="MobiDB-lite"/>
    </source>
</evidence>
<comment type="caution">
    <text evidence="5">Lacks conserved residue(s) required for the propagation of feature annotation.</text>
</comment>
<dbReference type="Gene3D" id="3.40.50.150">
    <property type="entry name" value="Vaccinia Virus protein VP39"/>
    <property type="match status" value="1"/>
</dbReference>
<dbReference type="PRINTS" id="PR02008">
    <property type="entry name" value="RCMTFAMILY"/>
</dbReference>